<dbReference type="Pfam" id="PF01783">
    <property type="entry name" value="Ribosomal_L32p"/>
    <property type="match status" value="1"/>
</dbReference>
<accession>A0A1M6R6W9</accession>
<gene>
    <name evidence="5" type="primary">rpmF</name>
    <name evidence="6" type="ORF">SAMN04488087_0729</name>
</gene>
<dbReference type="InterPro" id="IPR044957">
    <property type="entry name" value="Ribosomal_bL32_bact"/>
</dbReference>
<dbReference type="AlphaFoldDB" id="A0A1M6R6W9"/>
<dbReference type="NCBIfam" id="TIGR01031">
    <property type="entry name" value="rpmF_bact"/>
    <property type="match status" value="1"/>
</dbReference>
<keyword evidence="2 5" id="KW-0689">Ribosomal protein</keyword>
<evidence type="ECO:0000313" key="7">
    <source>
        <dbReference type="Proteomes" id="UP000185812"/>
    </source>
</evidence>
<keyword evidence="3 5" id="KW-0687">Ribonucleoprotein</keyword>
<dbReference type="Proteomes" id="UP000185812">
    <property type="component" value="Unassembled WGS sequence"/>
</dbReference>
<dbReference type="HAMAP" id="MF_00340">
    <property type="entry name" value="Ribosomal_bL32"/>
    <property type="match status" value="1"/>
</dbReference>
<keyword evidence="7" id="KW-1185">Reference proteome</keyword>
<dbReference type="OrthoDB" id="9812874at2"/>
<dbReference type="InterPro" id="IPR011332">
    <property type="entry name" value="Ribosomal_zn-bd"/>
</dbReference>
<evidence type="ECO:0000256" key="3">
    <source>
        <dbReference type="ARBA" id="ARBA00023274"/>
    </source>
</evidence>
<dbReference type="SUPFAM" id="SSF57829">
    <property type="entry name" value="Zn-binding ribosomal proteins"/>
    <property type="match status" value="1"/>
</dbReference>
<evidence type="ECO:0000256" key="1">
    <source>
        <dbReference type="ARBA" id="ARBA00008560"/>
    </source>
</evidence>
<organism evidence="6 7">
    <name type="scientific">Rhodothermus profundi</name>
    <dbReference type="NCBI Taxonomy" id="633813"/>
    <lineage>
        <taxon>Bacteria</taxon>
        <taxon>Pseudomonadati</taxon>
        <taxon>Rhodothermota</taxon>
        <taxon>Rhodothermia</taxon>
        <taxon>Rhodothermales</taxon>
        <taxon>Rhodothermaceae</taxon>
        <taxon>Rhodothermus</taxon>
    </lineage>
</organism>
<protein>
    <recommendedName>
        <fullName evidence="4 5">Large ribosomal subunit protein bL32</fullName>
    </recommendedName>
</protein>
<name>A0A1M6R6W9_9BACT</name>
<proteinExistence type="inferred from homology"/>
<dbReference type="RefSeq" id="WP_072714618.1">
    <property type="nucleotide sequence ID" value="NZ_FRAU01000002.1"/>
</dbReference>
<sequence length="65" mass="7691">MANPKRRHSKSRTRKRRAVYYRRLVEAPLPLMECPNCGNMKLRHHACPSCGYYRGRKVVDVEEFA</sequence>
<evidence type="ECO:0000313" key="6">
    <source>
        <dbReference type="EMBL" id="SHK28229.1"/>
    </source>
</evidence>
<dbReference type="PANTHER" id="PTHR35534:SF1">
    <property type="entry name" value="LARGE RIBOSOMAL SUBUNIT PROTEIN BL32"/>
    <property type="match status" value="1"/>
</dbReference>
<evidence type="ECO:0000256" key="4">
    <source>
        <dbReference type="ARBA" id="ARBA00035178"/>
    </source>
</evidence>
<reference evidence="7" key="1">
    <citation type="submission" date="2016-11" db="EMBL/GenBank/DDBJ databases">
        <authorList>
            <person name="Varghese N."/>
            <person name="Submissions S."/>
        </authorList>
    </citation>
    <scope>NUCLEOTIDE SEQUENCE [LARGE SCALE GENOMIC DNA]</scope>
    <source>
        <strain evidence="7">DSM 22212</strain>
    </source>
</reference>
<dbReference type="GO" id="GO:0006412">
    <property type="term" value="P:translation"/>
    <property type="evidence" value="ECO:0007669"/>
    <property type="project" value="UniProtKB-UniRule"/>
</dbReference>
<dbReference type="STRING" id="633813.SAMN04488087_0729"/>
<dbReference type="GO" id="GO:0015934">
    <property type="term" value="C:large ribosomal subunit"/>
    <property type="evidence" value="ECO:0007669"/>
    <property type="project" value="InterPro"/>
</dbReference>
<dbReference type="InterPro" id="IPR002677">
    <property type="entry name" value="Ribosomal_bL32"/>
</dbReference>
<evidence type="ECO:0000256" key="2">
    <source>
        <dbReference type="ARBA" id="ARBA00022980"/>
    </source>
</evidence>
<evidence type="ECO:0000256" key="5">
    <source>
        <dbReference type="HAMAP-Rule" id="MF_00340"/>
    </source>
</evidence>
<comment type="similarity">
    <text evidence="1 5">Belongs to the bacterial ribosomal protein bL32 family.</text>
</comment>
<dbReference type="GO" id="GO:0003735">
    <property type="term" value="F:structural constituent of ribosome"/>
    <property type="evidence" value="ECO:0007669"/>
    <property type="project" value="InterPro"/>
</dbReference>
<dbReference type="PANTHER" id="PTHR35534">
    <property type="entry name" value="50S RIBOSOMAL PROTEIN L32"/>
    <property type="match status" value="1"/>
</dbReference>
<dbReference type="EMBL" id="FRAU01000002">
    <property type="protein sequence ID" value="SHK28229.1"/>
    <property type="molecule type" value="Genomic_DNA"/>
</dbReference>